<dbReference type="Pfam" id="PF16816">
    <property type="entry name" value="DotD"/>
    <property type="match status" value="1"/>
</dbReference>
<evidence type="ECO:0000313" key="4">
    <source>
        <dbReference type="Proteomes" id="UP000015347"/>
    </source>
</evidence>
<name>S9Q9N3_9RHOB</name>
<keyword evidence="4" id="KW-1185">Reference proteome</keyword>
<accession>S9Q9N3</accession>
<feature type="region of interest" description="Disordered" evidence="1">
    <location>
        <begin position="176"/>
        <end position="211"/>
    </location>
</feature>
<dbReference type="EMBL" id="APVH01000042">
    <property type="protein sequence ID" value="EPX78066.1"/>
    <property type="molecule type" value="Genomic_DNA"/>
</dbReference>
<comment type="caution">
    <text evidence="3">The sequence shown here is derived from an EMBL/GenBank/DDBJ whole genome shotgun (WGS) entry which is preliminary data.</text>
</comment>
<keyword evidence="3" id="KW-0449">Lipoprotein</keyword>
<dbReference type="eggNOG" id="ENOG5033GQB">
    <property type="taxonomic scope" value="Bacteria"/>
</dbReference>
<organism evidence="3 4">
    <name type="scientific">Salipiger mucosus DSM 16094</name>
    <dbReference type="NCBI Taxonomy" id="1123237"/>
    <lineage>
        <taxon>Bacteria</taxon>
        <taxon>Pseudomonadati</taxon>
        <taxon>Pseudomonadota</taxon>
        <taxon>Alphaproteobacteria</taxon>
        <taxon>Rhodobacterales</taxon>
        <taxon>Roseobacteraceae</taxon>
        <taxon>Salipiger</taxon>
    </lineage>
</organism>
<dbReference type="STRING" id="1123237.Salmuc_03388"/>
<dbReference type="AlphaFoldDB" id="S9Q9N3"/>
<dbReference type="InterPro" id="IPR031817">
    <property type="entry name" value="DotD"/>
</dbReference>
<gene>
    <name evidence="3" type="ORF">Salmuc_03388</name>
</gene>
<dbReference type="RefSeq" id="WP_020041728.1">
    <property type="nucleotide sequence ID" value="NZ_KE557281.1"/>
</dbReference>
<reference evidence="4" key="1">
    <citation type="journal article" date="2014" name="Stand. Genomic Sci.">
        <title>Genome sequence of the exopolysaccharide-producing Salipiger mucosus type strain (DSM 16094(T)), a moderately halophilic member of the Roseobacter clade.</title>
        <authorList>
            <person name="Riedel T."/>
            <person name="Spring S."/>
            <person name="Fiebig A."/>
            <person name="Petersen J."/>
            <person name="Kyrpides N.C."/>
            <person name="Goker M."/>
            <person name="Klenk H.P."/>
        </authorList>
    </citation>
    <scope>NUCLEOTIDE SEQUENCE [LARGE SCALE GENOMIC DNA]</scope>
    <source>
        <strain evidence="4">DSM 16094</strain>
    </source>
</reference>
<dbReference type="OrthoDB" id="8481530at2"/>
<evidence type="ECO:0000256" key="2">
    <source>
        <dbReference type="SAM" id="SignalP"/>
    </source>
</evidence>
<feature type="region of interest" description="Disordered" evidence="1">
    <location>
        <begin position="54"/>
        <end position="89"/>
    </location>
</feature>
<dbReference type="PROSITE" id="PS51257">
    <property type="entry name" value="PROKAR_LIPOPROTEIN"/>
    <property type="match status" value="1"/>
</dbReference>
<evidence type="ECO:0000256" key="1">
    <source>
        <dbReference type="SAM" id="MobiDB-lite"/>
    </source>
</evidence>
<feature type="compositionally biased region" description="Basic residues" evidence="1">
    <location>
        <begin position="198"/>
        <end position="211"/>
    </location>
</feature>
<dbReference type="Gene3D" id="3.55.50.60">
    <property type="entry name" value="DotD protein"/>
    <property type="match status" value="1"/>
</dbReference>
<sequence>MKYFTKTAAILALLGTTACTDAFDLGSRDRNHPETGKWDSEAARQIDDTLSEAAERSANANETLAQIERTRTAPTEDAMDAEDLSDLPPELRRPTTIEWVGPGVDLVGELARNIGYKYAVVGQEPAVDIMVSISAVDEPAIKVFEDLGYQVSKHAEVFVDPNAKRIEFRYHSDRVAEASKAPASRMSAPSFDSSSRKAPTKVRRHKEKLGK</sequence>
<evidence type="ECO:0000313" key="3">
    <source>
        <dbReference type="EMBL" id="EPX78066.1"/>
    </source>
</evidence>
<dbReference type="Proteomes" id="UP000015347">
    <property type="component" value="Unassembled WGS sequence"/>
</dbReference>
<feature type="signal peptide" evidence="2">
    <location>
        <begin position="1"/>
        <end position="22"/>
    </location>
</feature>
<proteinExistence type="predicted"/>
<feature type="chain" id="PRO_5004555133" evidence="2">
    <location>
        <begin position="23"/>
        <end position="211"/>
    </location>
</feature>
<protein>
    <submittedName>
        <fullName evidence="3">Lipoprotein DotD</fullName>
    </submittedName>
</protein>
<dbReference type="InterPro" id="IPR038140">
    <property type="entry name" value="DotD_sf"/>
</dbReference>
<keyword evidence="2" id="KW-0732">Signal</keyword>
<dbReference type="HOGENOM" id="CLU_1304156_0_0_5"/>